<dbReference type="InterPro" id="IPR036075">
    <property type="entry name" value="ARMT-1-like_metal-bd_sf"/>
</dbReference>
<protein>
    <submittedName>
        <fullName evidence="2">DUF89 family protein</fullName>
    </submittedName>
</protein>
<feature type="domain" description="Damage-control phosphatase ARMT1-like metal-binding" evidence="1">
    <location>
        <begin position="2"/>
        <end position="274"/>
    </location>
</feature>
<dbReference type="Proteomes" id="UP000428260">
    <property type="component" value="Chromosome"/>
</dbReference>
<evidence type="ECO:0000259" key="1">
    <source>
        <dbReference type="Pfam" id="PF01937"/>
    </source>
</evidence>
<dbReference type="AlphaFoldDB" id="A0A6I6JTN6"/>
<proteinExistence type="predicted"/>
<dbReference type="KEGG" id="mcos:GM418_13285"/>
<dbReference type="SUPFAM" id="SSF111321">
    <property type="entry name" value="AF1104-like"/>
    <property type="match status" value="1"/>
</dbReference>
<organism evidence="2 3">
    <name type="scientific">Maribellus comscasis</name>
    <dbReference type="NCBI Taxonomy" id="2681766"/>
    <lineage>
        <taxon>Bacteria</taxon>
        <taxon>Pseudomonadati</taxon>
        <taxon>Bacteroidota</taxon>
        <taxon>Bacteroidia</taxon>
        <taxon>Marinilabiliales</taxon>
        <taxon>Prolixibacteraceae</taxon>
        <taxon>Maribellus</taxon>
    </lineage>
</organism>
<gene>
    <name evidence="2" type="ORF">GM418_13285</name>
</gene>
<evidence type="ECO:0000313" key="2">
    <source>
        <dbReference type="EMBL" id="QGY44599.1"/>
    </source>
</evidence>
<name>A0A6I6JTN6_9BACT</name>
<sequence length="282" mass="32312">MNYECLICQVKSLPQRLDKFEIPRKERNTVVSELIKKIAGVDLENSYSPEITRDILARLKNFSTVEDPYQKEKEESNTYLLNKYSDFQELLRNSDDPFNLSLRLAIAGNIIDFGPAHEFDVDETIQRVLTTDFRFDHSEQLKREIEKARTILYLADNSGEIVLDKLFLETINHPNVWFAFRGAPVLNDATRKEVVNIGIDKIAKMISNGDDAPSTLLHRVSREFKEVYNSADLIISKGMGNYEGLMDESDPRLFFLLMIKCPVIGEKIGAKKGDFVVKQNVN</sequence>
<dbReference type="PIRSF" id="PIRSF006593">
    <property type="entry name" value="UCP006593"/>
    <property type="match status" value="1"/>
</dbReference>
<dbReference type="Gene3D" id="3.40.50.10880">
    <property type="entry name" value="Uncharacterised protein PF01937, DUF89, domain 3"/>
    <property type="match status" value="1"/>
</dbReference>
<dbReference type="EMBL" id="CP046401">
    <property type="protein sequence ID" value="QGY44599.1"/>
    <property type="molecule type" value="Genomic_DNA"/>
</dbReference>
<reference evidence="2 3" key="1">
    <citation type="submission" date="2019-11" db="EMBL/GenBank/DDBJ databases">
        <authorList>
            <person name="Zheng R.K."/>
            <person name="Sun C.M."/>
        </authorList>
    </citation>
    <scope>NUCLEOTIDE SEQUENCE [LARGE SCALE GENOMIC DNA]</scope>
    <source>
        <strain evidence="2 3">WC007</strain>
    </source>
</reference>
<dbReference type="Gene3D" id="1.10.285.20">
    <property type="entry name" value="Uncharacterised protein PF01937, DUF89, domain 2"/>
    <property type="match status" value="1"/>
</dbReference>
<accession>A0A6I6JTN6</accession>
<dbReference type="Pfam" id="PF01937">
    <property type="entry name" value="ARMT1-like_dom"/>
    <property type="match status" value="1"/>
</dbReference>
<dbReference type="RefSeq" id="WP_158867060.1">
    <property type="nucleotide sequence ID" value="NZ_CP046401.1"/>
</dbReference>
<dbReference type="InterPro" id="IPR002791">
    <property type="entry name" value="ARMT1-like_metal-bd"/>
</dbReference>
<dbReference type="InterPro" id="IPR014444">
    <property type="entry name" value="PH1575-like"/>
</dbReference>
<evidence type="ECO:0000313" key="3">
    <source>
        <dbReference type="Proteomes" id="UP000428260"/>
    </source>
</evidence>
<keyword evidence="3" id="KW-1185">Reference proteome</keyword>